<evidence type="ECO:0000313" key="1">
    <source>
        <dbReference type="EMBL" id="KAJ7546328.1"/>
    </source>
</evidence>
<reference evidence="2" key="1">
    <citation type="journal article" date="2024" name="Proc. Natl. Acad. Sci. U.S.A.">
        <title>Extraordinary preservation of gene collinearity over three hundred million years revealed in homosporous lycophytes.</title>
        <authorList>
            <person name="Li C."/>
            <person name="Wickell D."/>
            <person name="Kuo L.Y."/>
            <person name="Chen X."/>
            <person name="Nie B."/>
            <person name="Liao X."/>
            <person name="Peng D."/>
            <person name="Ji J."/>
            <person name="Jenkins J."/>
            <person name="Williams M."/>
            <person name="Shu S."/>
            <person name="Plott C."/>
            <person name="Barry K."/>
            <person name="Rajasekar S."/>
            <person name="Grimwood J."/>
            <person name="Han X."/>
            <person name="Sun S."/>
            <person name="Hou Z."/>
            <person name="He W."/>
            <person name="Dai G."/>
            <person name="Sun C."/>
            <person name="Schmutz J."/>
            <person name="Leebens-Mack J.H."/>
            <person name="Li F.W."/>
            <person name="Wang L."/>
        </authorList>
    </citation>
    <scope>NUCLEOTIDE SEQUENCE [LARGE SCALE GENOMIC DNA]</scope>
    <source>
        <strain evidence="2">cv. PW_Plant_1</strain>
    </source>
</reference>
<dbReference type="Proteomes" id="UP001162992">
    <property type="component" value="Chromosome 8"/>
</dbReference>
<sequence length="487" mass="52822">MGLVSGIFLGVVVGVALVALLNQSFKLRSKQRIAKAADIKLLGDLVQDDLKKLCGANYPSWISFPEFERVKWLNKQLAKIWPYVAMAASGVIKEVVEPMLEQYRPPGIAALKFEKLFLGNVAPQCEGIRVQSQKKGQITMDLDFRWGGDASIILGIQTLVGASLPIQLKNVQFFATVRTIFQLAEDIPCISAVVVALLAKPKPEVKYLLKLIGGSLTAVPGLSDMIKDMVENILVDTLQWPHRIVVPIGGLPIDLSELELKLEGRLTVSVIGAKSLKNLEVFGKSDPYVVLYARILFKYKTKVVDNNLNPEWNETFELDIEDQETQTLVLQVMDQDITEDKFLGVVSFPLAKLTPEETKEFTLNLLPSLDTAHVVDKKDRGTITVKLNYHIFTKEEQAAAMAAEKEFLEQKKRAKEAGLIGSTLDAVGAVGGAGKALVGTGIGAVGTGLGMVGSGLGKAGKLVGRSVQLGGASMRGQSPGRENGMSR</sequence>
<proteinExistence type="predicted"/>
<evidence type="ECO:0000313" key="2">
    <source>
        <dbReference type="Proteomes" id="UP001162992"/>
    </source>
</evidence>
<organism evidence="1 2">
    <name type="scientific">Diphasiastrum complanatum</name>
    <name type="common">Issler's clubmoss</name>
    <name type="synonym">Lycopodium complanatum</name>
    <dbReference type="NCBI Taxonomy" id="34168"/>
    <lineage>
        <taxon>Eukaryota</taxon>
        <taxon>Viridiplantae</taxon>
        <taxon>Streptophyta</taxon>
        <taxon>Embryophyta</taxon>
        <taxon>Tracheophyta</taxon>
        <taxon>Lycopodiopsida</taxon>
        <taxon>Lycopodiales</taxon>
        <taxon>Lycopodiaceae</taxon>
        <taxon>Lycopodioideae</taxon>
        <taxon>Diphasiastrum</taxon>
    </lineage>
</organism>
<gene>
    <name evidence="1" type="ORF">O6H91_08G035800</name>
</gene>
<accession>A0ACC2CWB6</accession>
<name>A0ACC2CWB6_DIPCM</name>
<protein>
    <submittedName>
        <fullName evidence="1">Uncharacterized protein</fullName>
    </submittedName>
</protein>
<comment type="caution">
    <text evidence="1">The sequence shown here is derived from an EMBL/GenBank/DDBJ whole genome shotgun (WGS) entry which is preliminary data.</text>
</comment>
<dbReference type="EMBL" id="CM055099">
    <property type="protein sequence ID" value="KAJ7546328.1"/>
    <property type="molecule type" value="Genomic_DNA"/>
</dbReference>
<keyword evidence="2" id="KW-1185">Reference proteome</keyword>